<dbReference type="EMBL" id="MGBB01000005">
    <property type="protein sequence ID" value="OGK58394.1"/>
    <property type="molecule type" value="Genomic_DNA"/>
</dbReference>
<evidence type="ECO:0000313" key="1">
    <source>
        <dbReference type="EMBL" id="OGK58394.1"/>
    </source>
</evidence>
<dbReference type="Proteomes" id="UP000178039">
    <property type="component" value="Unassembled WGS sequence"/>
</dbReference>
<proteinExistence type="predicted"/>
<reference evidence="1 2" key="1">
    <citation type="journal article" date="2016" name="Nat. Commun.">
        <title>Thousands of microbial genomes shed light on interconnected biogeochemical processes in an aquifer system.</title>
        <authorList>
            <person name="Anantharaman K."/>
            <person name="Brown C.T."/>
            <person name="Hug L.A."/>
            <person name="Sharon I."/>
            <person name="Castelle C.J."/>
            <person name="Probst A.J."/>
            <person name="Thomas B.C."/>
            <person name="Singh A."/>
            <person name="Wilkins M.J."/>
            <person name="Karaoz U."/>
            <person name="Brodie E.L."/>
            <person name="Williams K.H."/>
            <person name="Hubbard S.S."/>
            <person name="Banfield J.F."/>
        </authorList>
    </citation>
    <scope>NUCLEOTIDE SEQUENCE [LARGE SCALE GENOMIC DNA]</scope>
</reference>
<dbReference type="AlphaFoldDB" id="A0A1F7JS09"/>
<accession>A0A1F7JS09</accession>
<sequence>MHLITPNSAILNSCLTPSELLSHPWICLGVTDFLPRIQNIQLERMTGLPSTQVAKILSDHPPIFRIGDETMKTRAEIDGALHPLYAVDFHHRRVCAKRVIRRAVGHTNGRPVPPTQKRIEDIYRDEAVKRAGVVFTQVTS</sequence>
<gene>
    <name evidence="1" type="ORF">A3H86_02500</name>
</gene>
<organism evidence="1 2">
    <name type="scientific">Candidatus Roizmanbacteria bacterium RIFCSPLOWO2_02_FULL_41_9</name>
    <dbReference type="NCBI Taxonomy" id="1802077"/>
    <lineage>
        <taxon>Bacteria</taxon>
        <taxon>Candidatus Roizmaniibacteriota</taxon>
    </lineage>
</organism>
<name>A0A1F7JS09_9BACT</name>
<evidence type="ECO:0000313" key="2">
    <source>
        <dbReference type="Proteomes" id="UP000178039"/>
    </source>
</evidence>
<comment type="caution">
    <text evidence="1">The sequence shown here is derived from an EMBL/GenBank/DDBJ whole genome shotgun (WGS) entry which is preliminary data.</text>
</comment>
<protein>
    <submittedName>
        <fullName evidence="1">Uncharacterized protein</fullName>
    </submittedName>
</protein>